<keyword evidence="4" id="KW-1185">Reference proteome</keyword>
<feature type="domain" description="VWFA" evidence="2">
    <location>
        <begin position="210"/>
        <end position="466"/>
    </location>
</feature>
<dbReference type="InterPro" id="IPR051173">
    <property type="entry name" value="Ca_channel_alpha-2/delta"/>
</dbReference>
<feature type="chain" id="PRO_5035884631" description="VWFA domain-containing protein" evidence="1">
    <location>
        <begin position="23"/>
        <end position="1311"/>
    </location>
</feature>
<proteinExistence type="predicted"/>
<sequence length="1311" mass="149024">MKFSTATFLSVLVTLLKVFGCAYNVSIVEKVSAEIGTRLKNLVDASLEISALENIYEEKTRLVKQEYDPFLVLHNIVGNISDRLDNAVDILKRNRDFIQQNYINVTRNTNINSAQCCISKNLRFSARFNLVEGYKTCFTNALVSSLDLDTFYQKNLDNSPLLLWQYFGDLDGNYHQYPWKPRQSVCSSTKTKDHRFQDWYVFTASPKKKNVVIVVDESGSMSIPNGGFKHPNTTLRVDIAKDAARTVLETFSPTDHVGVVAFSNEPRSPSGCLGSKIARATVENKKIIHQFIDSIKPKKDTYYGKAFRSAFRLLREAKQQTPVCIYITREMTIDVGNSLRTPRHDSVIISLLQEQFENSLDMILFLIHSTHNLSITGTELFENSLDMILFLTDGTPSESNINIILEEIVQGQDSVNNTIKIFVYGFGQEILNSKSQSKTDLLLMIADQNNQNMSSMFGIAGGKQLQWPVCMFKVGLQLSNLPDTSKPIGPVGNLTILPDVDTEQLRNVMGSYYTKFPMSQHTDYSISLPHIEDKLGLVTTLGIPTLEKGGNFFGVAGIDLSLLLMFYEVVHFRQGQHGYGFVVGNNGKILVHPYMPNPQQQMEQPRFYDIDQIEPVLSDEAVFNITNGLPGHFYSKIATLWKTPDVQGTKPATYYYKPISHFHGNYSVVLVIFDEDMEELRADEDIEKGEFPSFIYHRMDLYDNDTLSIAGFCTRDNSVVLKNNATVKFAPSVYSNPVKSLEYEQNNKNRSYPFYQHYRNARLFSKNADIHQSASNDIVLTDITDQVWTQDDMIWRYLGTENGFFKIFPGTMLSDIHYDPRDDIWYRKAAENPDKYVFIDMETPKQNSSTYVTMAKVFYQTSNGSVSGVVAADMSRRQFSTILTNMMTSCLHCYILDDAGYVFGQANSSMDLTRAHITQIAGPVSFLLLKQGFLKPEVCMDATSGVKRLTYRLDLGGRWSSIRKVGCHDYTLMAINNTNLYLLSYQPDNCFSLDVGTCNCQEKCLLCNNQMDSMCQCPCTCVNRTIDNCNSSFTMTRGYAPCRESLSHWKTVKTINLHQSKTECQPQCPSFQTEKDCLFMSGCTWCSTGLYSHIPICTLTCPKDRMEIYMKAPCHNLTEHSHQYLPLELQKLLQSIVNDSNFGISLPMIIKQDMINFTISTRDRTSISNSWSKMLSKPFYTKDNIVFVNQHTMNEFTLLKLTLAFNNVNFTKEFETELTMREYIDVQVKEFISQALNDGSVTVSNVWPEQNEISCMLNTSTTNKTVLMQQTQTWNISTLPTIDVFVRPLSLVNTSVEHSYNTLCHVNCHQM</sequence>
<reference evidence="3" key="1">
    <citation type="submission" date="2021-03" db="EMBL/GenBank/DDBJ databases">
        <authorList>
            <person name="Bekaert M."/>
        </authorList>
    </citation>
    <scope>NUCLEOTIDE SEQUENCE</scope>
</reference>
<dbReference type="GO" id="GO:0005891">
    <property type="term" value="C:voltage-gated calcium channel complex"/>
    <property type="evidence" value="ECO:0007669"/>
    <property type="project" value="TreeGrafter"/>
</dbReference>
<dbReference type="SUPFAM" id="SSF53300">
    <property type="entry name" value="vWA-like"/>
    <property type="match status" value="1"/>
</dbReference>
<feature type="signal peptide" evidence="1">
    <location>
        <begin position="1"/>
        <end position="22"/>
    </location>
</feature>
<protein>
    <recommendedName>
        <fullName evidence="2">VWFA domain-containing protein</fullName>
    </recommendedName>
</protein>
<dbReference type="SMART" id="SM00327">
    <property type="entry name" value="VWA"/>
    <property type="match status" value="1"/>
</dbReference>
<comment type="caution">
    <text evidence="3">The sequence shown here is derived from an EMBL/GenBank/DDBJ whole genome shotgun (WGS) entry which is preliminary data.</text>
</comment>
<name>A0A8S3S9B3_MYTED</name>
<dbReference type="Proteomes" id="UP000683360">
    <property type="component" value="Unassembled WGS sequence"/>
</dbReference>
<dbReference type="PANTHER" id="PTHR10166">
    <property type="entry name" value="VOLTAGE-DEPENDENT CALCIUM CHANNEL SUBUNIT ALPHA-2/DELTA-RELATED"/>
    <property type="match status" value="1"/>
</dbReference>
<dbReference type="Pfam" id="PF13519">
    <property type="entry name" value="VWA_2"/>
    <property type="match status" value="1"/>
</dbReference>
<dbReference type="InterPro" id="IPR036465">
    <property type="entry name" value="vWFA_dom_sf"/>
</dbReference>
<dbReference type="OrthoDB" id="2150145at2759"/>
<dbReference type="Gene3D" id="3.30.450.20">
    <property type="entry name" value="PAS domain"/>
    <property type="match status" value="2"/>
</dbReference>
<accession>A0A8S3S9B3</accession>
<evidence type="ECO:0000259" key="2">
    <source>
        <dbReference type="PROSITE" id="PS50234"/>
    </source>
</evidence>
<dbReference type="GO" id="GO:0005245">
    <property type="term" value="F:voltage-gated calcium channel activity"/>
    <property type="evidence" value="ECO:0007669"/>
    <property type="project" value="TreeGrafter"/>
</dbReference>
<dbReference type="Gene3D" id="3.40.50.410">
    <property type="entry name" value="von Willebrand factor, type A domain"/>
    <property type="match status" value="1"/>
</dbReference>
<dbReference type="InterPro" id="IPR002035">
    <property type="entry name" value="VWF_A"/>
</dbReference>
<dbReference type="PANTHER" id="PTHR10166:SF66">
    <property type="entry name" value="VWFA AND CACHE DOMAIN-CONTAINING PROTEIN CG16868"/>
    <property type="match status" value="1"/>
</dbReference>
<evidence type="ECO:0000313" key="4">
    <source>
        <dbReference type="Proteomes" id="UP000683360"/>
    </source>
</evidence>
<organism evidence="3 4">
    <name type="scientific">Mytilus edulis</name>
    <name type="common">Blue mussel</name>
    <dbReference type="NCBI Taxonomy" id="6550"/>
    <lineage>
        <taxon>Eukaryota</taxon>
        <taxon>Metazoa</taxon>
        <taxon>Spiralia</taxon>
        <taxon>Lophotrochozoa</taxon>
        <taxon>Mollusca</taxon>
        <taxon>Bivalvia</taxon>
        <taxon>Autobranchia</taxon>
        <taxon>Pteriomorphia</taxon>
        <taxon>Mytilida</taxon>
        <taxon>Mytiloidea</taxon>
        <taxon>Mytilidae</taxon>
        <taxon>Mytilinae</taxon>
        <taxon>Mytilus</taxon>
    </lineage>
</organism>
<gene>
    <name evidence="3" type="ORF">MEDL_29454</name>
</gene>
<keyword evidence="1" id="KW-0732">Signal</keyword>
<evidence type="ECO:0000313" key="3">
    <source>
        <dbReference type="EMBL" id="CAG2215700.1"/>
    </source>
</evidence>
<evidence type="ECO:0000256" key="1">
    <source>
        <dbReference type="SAM" id="SignalP"/>
    </source>
</evidence>
<dbReference type="PROSITE" id="PS50234">
    <property type="entry name" value="VWFA"/>
    <property type="match status" value="1"/>
</dbReference>
<dbReference type="EMBL" id="CAJPWZ010001452">
    <property type="protein sequence ID" value="CAG2215700.1"/>
    <property type="molecule type" value="Genomic_DNA"/>
</dbReference>